<organism evidence="3 4">
    <name type="scientific">Mycolicibacterium gilvum (strain DSM 45189 / LMG 24558 / Spyr1)</name>
    <name type="common">Mycobacterium gilvum</name>
    <dbReference type="NCBI Taxonomy" id="278137"/>
    <lineage>
        <taxon>Bacteria</taxon>
        <taxon>Bacillati</taxon>
        <taxon>Actinomycetota</taxon>
        <taxon>Actinomycetes</taxon>
        <taxon>Mycobacteriales</taxon>
        <taxon>Mycobacteriaceae</taxon>
        <taxon>Mycolicibacterium</taxon>
    </lineage>
</organism>
<gene>
    <name evidence="3" type="ordered locus">Mspyr1_47840</name>
</gene>
<evidence type="ECO:0000256" key="1">
    <source>
        <dbReference type="SAM" id="SignalP"/>
    </source>
</evidence>
<dbReference type="EMBL" id="CP002385">
    <property type="protein sequence ID" value="ADU01325.1"/>
    <property type="molecule type" value="Genomic_DNA"/>
</dbReference>
<proteinExistence type="predicted"/>
<dbReference type="HOGENOM" id="CLU_104210_1_1_11"/>
<name>E6TIJ7_MYCSR</name>
<dbReference type="InterPro" id="IPR021202">
    <property type="entry name" value="Rv3654c-like"/>
</dbReference>
<protein>
    <recommendedName>
        <fullName evidence="2">Putative Flp pilus-assembly TadG-like N-terminal domain-containing protein</fullName>
    </recommendedName>
</protein>
<dbReference type="KEGG" id="msp:Mspyr1_47840"/>
<evidence type="ECO:0000313" key="3">
    <source>
        <dbReference type="EMBL" id="ADU01325.1"/>
    </source>
</evidence>
<evidence type="ECO:0000259" key="2">
    <source>
        <dbReference type="Pfam" id="PF13400"/>
    </source>
</evidence>
<dbReference type="NCBIfam" id="TIGR03816">
    <property type="entry name" value="tadE_like_DECH"/>
    <property type="match status" value="1"/>
</dbReference>
<dbReference type="AlphaFoldDB" id="E6TIJ7"/>
<feature type="chain" id="PRO_5003209597" description="Putative Flp pilus-assembly TadG-like N-terminal domain-containing protein" evidence="1">
    <location>
        <begin position="22"/>
        <end position="104"/>
    </location>
</feature>
<keyword evidence="4" id="KW-1185">Reference proteome</keyword>
<accession>E6TIJ7</accession>
<sequence>MMCVALLAVTCGAAVLGSAVAARHRAQAAADLAALGAAGRLADGHDAACRIADQIVRAMRTTLGECAVDGLDVVVRVDAGVSLGGPLVGSASASARAGPADGSG</sequence>
<dbReference type="Proteomes" id="UP000008916">
    <property type="component" value="Chromosome"/>
</dbReference>
<feature type="domain" description="Putative Flp pilus-assembly TadG-like N-terminal" evidence="2">
    <location>
        <begin position="2"/>
        <end position="39"/>
    </location>
</feature>
<reference evidence="3 4" key="1">
    <citation type="journal article" date="2011" name="Stand. Genomic Sci.">
        <title>Complete genome sequence of Mycobacterium sp. strain (Spyr1) and reclassification to Mycobacterium gilvum Spyr1.</title>
        <authorList>
            <person name="Kallimanis A."/>
            <person name="Karabika E."/>
            <person name="Mavromatis K."/>
            <person name="Lapidus A."/>
            <person name="Labutti K.M."/>
            <person name="Liolios K."/>
            <person name="Ivanova N."/>
            <person name="Goodwin L."/>
            <person name="Woyke T."/>
            <person name="Velentzas A.D."/>
            <person name="Perisynakis A."/>
            <person name="Ouzounis C.C."/>
            <person name="Kyrpides N.C."/>
            <person name="Koukkou A.I."/>
            <person name="Drainas C."/>
        </authorList>
    </citation>
    <scope>NUCLEOTIDE SEQUENCE [LARGE SCALE GENOMIC DNA]</scope>
    <source>
        <strain evidence="4">DSM 45189 / LMG 24558 / Spyr1</strain>
    </source>
</reference>
<dbReference type="InterPro" id="IPR028087">
    <property type="entry name" value="Tad_N"/>
</dbReference>
<feature type="signal peptide" evidence="1">
    <location>
        <begin position="1"/>
        <end position="21"/>
    </location>
</feature>
<keyword evidence="1" id="KW-0732">Signal</keyword>
<evidence type="ECO:0000313" key="4">
    <source>
        <dbReference type="Proteomes" id="UP000008916"/>
    </source>
</evidence>
<dbReference type="Pfam" id="PF13400">
    <property type="entry name" value="Tad"/>
    <property type="match status" value="1"/>
</dbReference>